<keyword evidence="7" id="KW-1185">Reference proteome</keyword>
<reference evidence="6" key="1">
    <citation type="submission" date="2022-11" db="EMBL/GenBank/DDBJ databases">
        <title>Centuries of genome instability and evolution in soft-shell clam transmissible cancer (bioRxiv).</title>
        <authorList>
            <person name="Hart S.F.M."/>
            <person name="Yonemitsu M.A."/>
            <person name="Giersch R.M."/>
            <person name="Beal B.F."/>
            <person name="Arriagada G."/>
            <person name="Davis B.W."/>
            <person name="Ostrander E.A."/>
            <person name="Goff S.P."/>
            <person name="Metzger M.J."/>
        </authorList>
    </citation>
    <scope>NUCLEOTIDE SEQUENCE</scope>
    <source>
        <strain evidence="6">MELC-2E11</strain>
        <tissue evidence="6">Siphon/mantle</tissue>
    </source>
</reference>
<evidence type="ECO:0000256" key="1">
    <source>
        <dbReference type="ARBA" id="ARBA00022801"/>
    </source>
</evidence>
<dbReference type="InterPro" id="IPR017853">
    <property type="entry name" value="GH"/>
</dbReference>
<dbReference type="SUPFAM" id="SSF51445">
    <property type="entry name" value="(Trans)glycosidases"/>
    <property type="match status" value="1"/>
</dbReference>
<dbReference type="SMART" id="SM00636">
    <property type="entry name" value="Glyco_18"/>
    <property type="match status" value="1"/>
</dbReference>
<dbReference type="PROSITE" id="PS51910">
    <property type="entry name" value="GH18_2"/>
    <property type="match status" value="1"/>
</dbReference>
<accession>A0ABY7DAZ8</accession>
<evidence type="ECO:0000313" key="7">
    <source>
        <dbReference type="Proteomes" id="UP001164746"/>
    </source>
</evidence>
<dbReference type="InterPro" id="IPR001223">
    <property type="entry name" value="Glyco_hydro18_cat"/>
</dbReference>
<evidence type="ECO:0000256" key="4">
    <source>
        <dbReference type="RuleBase" id="RU004453"/>
    </source>
</evidence>
<dbReference type="Gene3D" id="3.20.20.80">
    <property type="entry name" value="Glycosidases"/>
    <property type="match status" value="2"/>
</dbReference>
<dbReference type="Proteomes" id="UP001164746">
    <property type="component" value="Chromosome 1"/>
</dbReference>
<dbReference type="PANTHER" id="PTHR11177:SF390">
    <property type="entry name" value="CHITINASE 11"/>
    <property type="match status" value="1"/>
</dbReference>
<dbReference type="InterPro" id="IPR050314">
    <property type="entry name" value="Glycosyl_Hydrlase_18"/>
</dbReference>
<evidence type="ECO:0000259" key="5">
    <source>
        <dbReference type="PROSITE" id="PS51910"/>
    </source>
</evidence>
<dbReference type="PANTHER" id="PTHR11177">
    <property type="entry name" value="CHITINASE"/>
    <property type="match status" value="1"/>
</dbReference>
<dbReference type="PROSITE" id="PS01095">
    <property type="entry name" value="GH18_1"/>
    <property type="match status" value="1"/>
</dbReference>
<proteinExistence type="inferred from homology"/>
<name>A0ABY7DAZ8_MYAAR</name>
<keyword evidence="1 3" id="KW-0378">Hydrolase</keyword>
<comment type="similarity">
    <text evidence="4">Belongs to the glycosyl hydrolase 18 family.</text>
</comment>
<protein>
    <submittedName>
        <fullName evidence="6">CHIA-like protein</fullName>
    </submittedName>
</protein>
<evidence type="ECO:0000256" key="3">
    <source>
        <dbReference type="RuleBase" id="RU000489"/>
    </source>
</evidence>
<dbReference type="InterPro" id="IPR011583">
    <property type="entry name" value="Chitinase_II/V-like_cat"/>
</dbReference>
<sequence length="361" mass="40530">MVPFSLPLPIRSTFSRYWYCKVCPDLCQRLSEHFPSASDCEMMFARANLKCVQKFTVMGAGFISYEGMVNSEGLRPGASLRTRLVDRITCSLCDTGRTHLILINTVIKDGQIAPASPDDVTRYFSKVPLLRQQNPALKIIICNGGGGNHGFTPILASAANRSKFVSSAAPFLKKYDFDGLDIDFEFPGWQLPVQQRKNFTVLLQELRTALDHAGQAEGRKSLDFINLMCYDYYGYAVYDPVTGYNSPLYPQDWQKKIVIRGGNIVCKFLNTTGTVSVRDVEAGVPYAYRGDQWISYDDVMSQTLKTQWILQNGFGGIMVYALNSDDYYGNACGLGRFPLLSAIKGAMNKTWSETYMYAFKR</sequence>
<dbReference type="EMBL" id="CP111012">
    <property type="protein sequence ID" value="WAQ93559.1"/>
    <property type="molecule type" value="Genomic_DNA"/>
</dbReference>
<evidence type="ECO:0000313" key="6">
    <source>
        <dbReference type="EMBL" id="WAQ93559.1"/>
    </source>
</evidence>
<keyword evidence="2 3" id="KW-0326">Glycosidase</keyword>
<organism evidence="6 7">
    <name type="scientific">Mya arenaria</name>
    <name type="common">Soft-shell clam</name>
    <dbReference type="NCBI Taxonomy" id="6604"/>
    <lineage>
        <taxon>Eukaryota</taxon>
        <taxon>Metazoa</taxon>
        <taxon>Spiralia</taxon>
        <taxon>Lophotrochozoa</taxon>
        <taxon>Mollusca</taxon>
        <taxon>Bivalvia</taxon>
        <taxon>Autobranchia</taxon>
        <taxon>Heteroconchia</taxon>
        <taxon>Euheterodonta</taxon>
        <taxon>Imparidentia</taxon>
        <taxon>Neoheterodontei</taxon>
        <taxon>Myida</taxon>
        <taxon>Myoidea</taxon>
        <taxon>Myidae</taxon>
        <taxon>Mya</taxon>
    </lineage>
</organism>
<dbReference type="InterPro" id="IPR001579">
    <property type="entry name" value="Glyco_hydro_18_chit_AS"/>
</dbReference>
<feature type="domain" description="GH18" evidence="5">
    <location>
        <begin position="56"/>
        <end position="350"/>
    </location>
</feature>
<evidence type="ECO:0000256" key="2">
    <source>
        <dbReference type="ARBA" id="ARBA00023295"/>
    </source>
</evidence>
<gene>
    <name evidence="6" type="ORF">MAR_006030</name>
</gene>
<dbReference type="Pfam" id="PF00704">
    <property type="entry name" value="Glyco_hydro_18"/>
    <property type="match status" value="2"/>
</dbReference>